<protein>
    <submittedName>
        <fullName evidence="1">Uncharacterized protein</fullName>
    </submittedName>
</protein>
<dbReference type="EMBL" id="CP033433">
    <property type="protein sequence ID" value="AYQ72677.1"/>
    <property type="molecule type" value="Genomic_DNA"/>
</dbReference>
<dbReference type="Proteomes" id="UP000269097">
    <property type="component" value="Chromosome"/>
</dbReference>
<evidence type="ECO:0000313" key="2">
    <source>
        <dbReference type="Proteomes" id="UP000269097"/>
    </source>
</evidence>
<evidence type="ECO:0000313" key="1">
    <source>
        <dbReference type="EMBL" id="AYQ72677.1"/>
    </source>
</evidence>
<dbReference type="AlphaFoldDB" id="A0A3G3JXU1"/>
<dbReference type="KEGG" id="coh:EAV92_08950"/>
<name>A0A3G3JXU1_9BACL</name>
<organism evidence="1 2">
    <name type="scientific">Cohnella candidum</name>
    <dbReference type="NCBI Taxonomy" id="2674991"/>
    <lineage>
        <taxon>Bacteria</taxon>
        <taxon>Bacillati</taxon>
        <taxon>Bacillota</taxon>
        <taxon>Bacilli</taxon>
        <taxon>Bacillales</taxon>
        <taxon>Paenibacillaceae</taxon>
        <taxon>Cohnella</taxon>
    </lineage>
</organism>
<proteinExistence type="predicted"/>
<keyword evidence="2" id="KW-1185">Reference proteome</keyword>
<reference evidence="1 2" key="1">
    <citation type="submission" date="2018-10" db="EMBL/GenBank/DDBJ databases">
        <title>Genome Sequence of Cohnella sp.</title>
        <authorList>
            <person name="Srinivasan S."/>
            <person name="Kim M.K."/>
        </authorList>
    </citation>
    <scope>NUCLEOTIDE SEQUENCE [LARGE SCALE GENOMIC DNA]</scope>
    <source>
        <strain evidence="1 2">18JY8-7</strain>
    </source>
</reference>
<gene>
    <name evidence="1" type="ORF">EAV92_08950</name>
</gene>
<dbReference type="RefSeq" id="WP_123040759.1">
    <property type="nucleotide sequence ID" value="NZ_CP033433.1"/>
</dbReference>
<accession>A0A3G3JXU1</accession>
<sequence length="177" mass="19387">MKIKMVPLAITAALSASLLFGGWITYRHYGVEQPLDRVAESVNGVQSAAASMTSGQIVLNVKLKPDADLAEVYRKVKEEGAGQIGGKKLEFNVESETSDQLEKAWSYSLFDVAQAMETRHYSEIRDAMDKLSARFPGVTATTDMDDDNVYIRLVDGKTAKFVVLPREAASLGVWPNA</sequence>